<dbReference type="SUPFAM" id="SSF51161">
    <property type="entry name" value="Trimeric LpxA-like enzymes"/>
    <property type="match status" value="1"/>
</dbReference>
<dbReference type="InterPro" id="IPR011004">
    <property type="entry name" value="Trimer_LpxA-like_sf"/>
</dbReference>
<dbReference type="Proteomes" id="UP001244297">
    <property type="component" value="Unassembled WGS sequence"/>
</dbReference>
<dbReference type="EMBL" id="JAUFPT010000038">
    <property type="protein sequence ID" value="MDN3571558.1"/>
    <property type="molecule type" value="Genomic_DNA"/>
</dbReference>
<reference evidence="2" key="1">
    <citation type="journal article" date="2019" name="Int. J. Syst. Evol. Microbiol.">
        <title>The Global Catalogue of Microorganisms (GCM) 10K type strain sequencing project: providing services to taxonomists for standard genome sequencing and annotation.</title>
        <authorList>
            <consortium name="The Broad Institute Genomics Platform"/>
            <consortium name="The Broad Institute Genome Sequencing Center for Infectious Disease"/>
            <person name="Wu L."/>
            <person name="Ma J."/>
        </authorList>
    </citation>
    <scope>NUCLEOTIDE SEQUENCE [LARGE SCALE GENOMIC DNA]</scope>
    <source>
        <strain evidence="2">CECT 7806</strain>
    </source>
</reference>
<sequence>MSTARAVPDAGSPEPAQDSVADIRRLLAADFARVLRQTTGGKPTPRLRRLMHLTLPAMQVAILHRTAHLLYGRGWRRSAALVADLSLRLTGASLHPGSRIGPGLFVPHPARVAFCAQAGLDLVLLPGTLVGPRNWIPLDRPITADVPRLGDGVVVGAHAAVQGAVAIGDGATIGIGVCTLRDVPTGTVTMLAQRQLRSTRPASEEGHAA</sequence>
<organism evidence="1 2">
    <name type="scientific">Methylobacterium longum</name>
    <dbReference type="NCBI Taxonomy" id="767694"/>
    <lineage>
        <taxon>Bacteria</taxon>
        <taxon>Pseudomonadati</taxon>
        <taxon>Pseudomonadota</taxon>
        <taxon>Alphaproteobacteria</taxon>
        <taxon>Hyphomicrobiales</taxon>
        <taxon>Methylobacteriaceae</taxon>
        <taxon>Methylobacterium</taxon>
    </lineage>
</organism>
<dbReference type="PANTHER" id="PTHR42811">
    <property type="entry name" value="SERINE ACETYLTRANSFERASE"/>
    <property type="match status" value="1"/>
</dbReference>
<dbReference type="RefSeq" id="WP_238293576.1">
    <property type="nucleotide sequence ID" value="NZ_BPQS01000072.1"/>
</dbReference>
<keyword evidence="2" id="KW-1185">Reference proteome</keyword>
<proteinExistence type="predicted"/>
<gene>
    <name evidence="1" type="ORF">QWZ18_13110</name>
</gene>
<comment type="caution">
    <text evidence="1">The sequence shown here is derived from an EMBL/GenBank/DDBJ whole genome shotgun (WGS) entry which is preliminary data.</text>
</comment>
<evidence type="ECO:0000313" key="1">
    <source>
        <dbReference type="EMBL" id="MDN3571558.1"/>
    </source>
</evidence>
<dbReference type="Gene3D" id="2.160.10.10">
    <property type="entry name" value="Hexapeptide repeat proteins"/>
    <property type="match status" value="1"/>
</dbReference>
<name>A0ABT8AQL4_9HYPH</name>
<evidence type="ECO:0000313" key="2">
    <source>
        <dbReference type="Proteomes" id="UP001244297"/>
    </source>
</evidence>
<protein>
    <submittedName>
        <fullName evidence="1">Serine acetyltransferase</fullName>
    </submittedName>
</protein>
<accession>A0ABT8AQL4</accession>